<dbReference type="Proteomes" id="UP000253664">
    <property type="component" value="Unassembled WGS sequence"/>
</dbReference>
<gene>
    <name evidence="1" type="ORF">L249_5574</name>
</gene>
<protein>
    <submittedName>
        <fullName evidence="1">Uncharacterized protein</fullName>
    </submittedName>
</protein>
<name>A0A367LGS7_9HYPO</name>
<sequence length="64" mass="7358">MQIKYDLHSIGALHWNRYAPTSPSVRRCRDSFRNGLSCLARKVSCAKNQGSWPESHNRLCARRA</sequence>
<evidence type="ECO:0000313" key="1">
    <source>
        <dbReference type="EMBL" id="RCI13644.1"/>
    </source>
</evidence>
<keyword evidence="2" id="KW-1185">Reference proteome</keyword>
<proteinExistence type="predicted"/>
<dbReference type="EMBL" id="LKCN02000006">
    <property type="protein sequence ID" value="RCI13644.1"/>
    <property type="molecule type" value="Genomic_DNA"/>
</dbReference>
<reference evidence="1 2" key="1">
    <citation type="journal article" date="2015" name="BMC Genomics">
        <title>Insights from the genome of Ophiocordyceps polyrhachis-furcata to pathogenicity and host specificity in insect fungi.</title>
        <authorList>
            <person name="Wichadakul D."/>
            <person name="Kobmoo N."/>
            <person name="Ingsriswang S."/>
            <person name="Tangphatsornruang S."/>
            <person name="Chantasingh D."/>
            <person name="Luangsa-ard J.J."/>
            <person name="Eurwilaichitr L."/>
        </authorList>
    </citation>
    <scope>NUCLEOTIDE SEQUENCE [LARGE SCALE GENOMIC DNA]</scope>
    <source>
        <strain evidence="1 2">BCC 54312</strain>
    </source>
</reference>
<comment type="caution">
    <text evidence="1">The sequence shown here is derived from an EMBL/GenBank/DDBJ whole genome shotgun (WGS) entry which is preliminary data.</text>
</comment>
<dbReference type="AlphaFoldDB" id="A0A367LGS7"/>
<evidence type="ECO:0000313" key="2">
    <source>
        <dbReference type="Proteomes" id="UP000253664"/>
    </source>
</evidence>
<accession>A0A367LGS7</accession>
<organism evidence="1 2">
    <name type="scientific">Ophiocordyceps polyrhachis-furcata BCC 54312</name>
    <dbReference type="NCBI Taxonomy" id="1330021"/>
    <lineage>
        <taxon>Eukaryota</taxon>
        <taxon>Fungi</taxon>
        <taxon>Dikarya</taxon>
        <taxon>Ascomycota</taxon>
        <taxon>Pezizomycotina</taxon>
        <taxon>Sordariomycetes</taxon>
        <taxon>Hypocreomycetidae</taxon>
        <taxon>Hypocreales</taxon>
        <taxon>Ophiocordycipitaceae</taxon>
        <taxon>Ophiocordyceps</taxon>
    </lineage>
</organism>